<dbReference type="InterPro" id="IPR021144">
    <property type="entry name" value="UPF0597"/>
</dbReference>
<gene>
    <name evidence="3" type="ORF">H8K20_10895</name>
</gene>
<evidence type="ECO:0000313" key="3">
    <source>
        <dbReference type="EMBL" id="MBC3516903.1"/>
    </source>
</evidence>
<proteinExistence type="inferred from homology"/>
<dbReference type="Proteomes" id="UP000597668">
    <property type="component" value="Unassembled WGS sequence"/>
</dbReference>
<dbReference type="HAMAP" id="MF_01845">
    <property type="entry name" value="UPF0597"/>
    <property type="match status" value="1"/>
</dbReference>
<protein>
    <recommendedName>
        <fullName evidence="1">UPF0597 protein H8K20_10895</fullName>
    </recommendedName>
</protein>
<dbReference type="InterPro" id="IPR005130">
    <property type="entry name" value="Ser_deHydtase-like_asu"/>
</dbReference>
<reference evidence="3" key="1">
    <citation type="submission" date="2020-08" db="EMBL/GenBank/DDBJ databases">
        <authorList>
            <person name="Liu C."/>
            <person name="Sun Q."/>
        </authorList>
    </citation>
    <scope>NUCLEOTIDE SEQUENCE</scope>
    <source>
        <strain evidence="3">NSJ-65</strain>
    </source>
</reference>
<dbReference type="Pfam" id="PF03313">
    <property type="entry name" value="SDH_alpha"/>
    <property type="match status" value="1"/>
</dbReference>
<sequence length="424" mass="44550">MEECVCRQYIQILQQELVPALGCTEPIAIAFAAAKAREVLGKMPQRIVASCSGNIIKNVKGVIVPTTGDMKGIDVSAVLGAVGGDSSLGLETLTPITPAHLATCRELLSQNICQVKLLEGVSNLQIILEVYADSDSALVEVCYAHTNIVRIEKNGQVLLDVRDQQSGSGHEGADYSTLNLPDIFAFATTGDISELQPTIDRQVQYNRAIAQEGLKNNYGASVGKTLLEVYGDRVENLARAWPAAGSDARMGGCVLPVVTNSGSGNQGMTVCLPVLAYAEHLHCDREKTTRALVLANLIAAYQKRGLGKLSAYCGAVSAACSAGAAITWLCGGSYQDVCTTITNTLANVSGIVCDGAKGSCAAKIASAVDAALLAHHMTQKGRTFGAGEGLVMDSADRTVDAVTRMGREGMRSTDVEILNIMIGK</sequence>
<dbReference type="AlphaFoldDB" id="A0A8J6LZN2"/>
<dbReference type="GO" id="GO:0019450">
    <property type="term" value="P:L-cysteine catabolic process to pyruvate"/>
    <property type="evidence" value="ECO:0007669"/>
    <property type="project" value="TreeGrafter"/>
</dbReference>
<dbReference type="EMBL" id="JACOGI010000002">
    <property type="protein sequence ID" value="MBC3516903.1"/>
    <property type="molecule type" value="Genomic_DNA"/>
</dbReference>
<comment type="caution">
    <text evidence="3">The sequence shown here is derived from an EMBL/GenBank/DDBJ whole genome shotgun (WGS) entry which is preliminary data.</text>
</comment>
<dbReference type="PIRSF" id="PIRSF006054">
    <property type="entry name" value="UCP006054"/>
    <property type="match status" value="1"/>
</dbReference>
<evidence type="ECO:0000313" key="4">
    <source>
        <dbReference type="Proteomes" id="UP000597668"/>
    </source>
</evidence>
<keyword evidence="4" id="KW-1185">Reference proteome</keyword>
<evidence type="ECO:0000256" key="1">
    <source>
        <dbReference type="HAMAP-Rule" id="MF_01845"/>
    </source>
</evidence>
<dbReference type="GO" id="GO:0080146">
    <property type="term" value="F:L-cysteine desulfhydrase activity"/>
    <property type="evidence" value="ECO:0007669"/>
    <property type="project" value="TreeGrafter"/>
</dbReference>
<accession>A0A8J6LZN2</accession>
<comment type="similarity">
    <text evidence="1">Belongs to the UPF0597 family.</text>
</comment>
<dbReference type="PANTHER" id="PTHR30501:SF2">
    <property type="entry name" value="UPF0597 PROTEIN YHAM"/>
    <property type="match status" value="1"/>
</dbReference>
<evidence type="ECO:0000259" key="2">
    <source>
        <dbReference type="Pfam" id="PF03313"/>
    </source>
</evidence>
<name>A0A8J6LZN2_9FIRM</name>
<feature type="domain" description="Serine dehydratase-like alpha subunit" evidence="2">
    <location>
        <begin position="191"/>
        <end position="419"/>
    </location>
</feature>
<dbReference type="PANTHER" id="PTHR30501">
    <property type="entry name" value="UPF0597 PROTEIN YHAM"/>
    <property type="match status" value="1"/>
</dbReference>
<organism evidence="3 4">
    <name type="scientific">Neobittarella massiliensis</name>
    <name type="common">ex Bilen et al. 2018</name>
    <dbReference type="NCBI Taxonomy" id="2041842"/>
    <lineage>
        <taxon>Bacteria</taxon>
        <taxon>Bacillati</taxon>
        <taxon>Bacillota</taxon>
        <taxon>Clostridia</taxon>
        <taxon>Eubacteriales</taxon>
        <taxon>Oscillospiraceae</taxon>
        <taxon>Neobittarella (ex Bilen et al. 2018)</taxon>
    </lineage>
</organism>
<dbReference type="RefSeq" id="WP_186488422.1">
    <property type="nucleotide sequence ID" value="NZ_JACOGI010000002.1"/>
</dbReference>